<dbReference type="AlphaFoldDB" id="A0A0A8ZNL4"/>
<sequence length="28" mass="3168">MRQLLLASSSLMTPMELKFTRSAGEVRN</sequence>
<protein>
    <submittedName>
        <fullName evidence="1">Uncharacterized protein</fullName>
    </submittedName>
</protein>
<proteinExistence type="predicted"/>
<organism evidence="1">
    <name type="scientific">Arundo donax</name>
    <name type="common">Giant reed</name>
    <name type="synonym">Donax arundinaceus</name>
    <dbReference type="NCBI Taxonomy" id="35708"/>
    <lineage>
        <taxon>Eukaryota</taxon>
        <taxon>Viridiplantae</taxon>
        <taxon>Streptophyta</taxon>
        <taxon>Embryophyta</taxon>
        <taxon>Tracheophyta</taxon>
        <taxon>Spermatophyta</taxon>
        <taxon>Magnoliopsida</taxon>
        <taxon>Liliopsida</taxon>
        <taxon>Poales</taxon>
        <taxon>Poaceae</taxon>
        <taxon>PACMAD clade</taxon>
        <taxon>Arundinoideae</taxon>
        <taxon>Arundineae</taxon>
        <taxon>Arundo</taxon>
    </lineage>
</organism>
<evidence type="ECO:0000313" key="1">
    <source>
        <dbReference type="EMBL" id="JAD40391.1"/>
    </source>
</evidence>
<reference evidence="1" key="1">
    <citation type="submission" date="2014-09" db="EMBL/GenBank/DDBJ databases">
        <authorList>
            <person name="Magalhaes I.L.F."/>
            <person name="Oliveira U."/>
            <person name="Santos F.R."/>
            <person name="Vidigal T.H.D.A."/>
            <person name="Brescovit A.D."/>
            <person name="Santos A.J."/>
        </authorList>
    </citation>
    <scope>NUCLEOTIDE SEQUENCE</scope>
    <source>
        <tissue evidence="1">Shoot tissue taken approximately 20 cm above the soil surface</tissue>
    </source>
</reference>
<name>A0A0A8ZNL4_ARUDO</name>
<reference evidence="1" key="2">
    <citation type="journal article" date="2015" name="Data Brief">
        <title>Shoot transcriptome of the giant reed, Arundo donax.</title>
        <authorList>
            <person name="Barrero R.A."/>
            <person name="Guerrero F.D."/>
            <person name="Moolhuijzen P."/>
            <person name="Goolsby J.A."/>
            <person name="Tidwell J."/>
            <person name="Bellgard S.E."/>
            <person name="Bellgard M.I."/>
        </authorList>
    </citation>
    <scope>NUCLEOTIDE SEQUENCE</scope>
    <source>
        <tissue evidence="1">Shoot tissue taken approximately 20 cm above the soil surface</tissue>
    </source>
</reference>
<accession>A0A0A8ZNL4</accession>
<dbReference type="EMBL" id="GBRH01257504">
    <property type="protein sequence ID" value="JAD40391.1"/>
    <property type="molecule type" value="Transcribed_RNA"/>
</dbReference>